<comment type="caution">
    <text evidence="2">The sequence shown here is derived from an EMBL/GenBank/DDBJ whole genome shotgun (WGS) entry which is preliminary data.</text>
</comment>
<accession>A0A917ZMV7</accession>
<evidence type="ECO:0000313" key="2">
    <source>
        <dbReference type="EMBL" id="GGO85258.1"/>
    </source>
</evidence>
<dbReference type="GO" id="GO:0016787">
    <property type="term" value="F:hydrolase activity"/>
    <property type="evidence" value="ECO:0007669"/>
    <property type="project" value="UniProtKB-KW"/>
</dbReference>
<reference evidence="2" key="2">
    <citation type="submission" date="2020-09" db="EMBL/GenBank/DDBJ databases">
        <authorList>
            <person name="Sun Q."/>
            <person name="Zhou Y."/>
        </authorList>
    </citation>
    <scope>NUCLEOTIDE SEQUENCE</scope>
    <source>
        <strain evidence="2">CGMCC 4.7201</strain>
    </source>
</reference>
<proteinExistence type="predicted"/>
<dbReference type="PANTHER" id="PTHR43316">
    <property type="entry name" value="HYDROLASE, HALOACID DELAHOGENASE-RELATED"/>
    <property type="match status" value="1"/>
</dbReference>
<gene>
    <name evidence="2" type="ORF">GCM10012280_18630</name>
</gene>
<dbReference type="InterPro" id="IPR023214">
    <property type="entry name" value="HAD_sf"/>
</dbReference>
<protein>
    <recommendedName>
        <fullName evidence="4">Haloacid dehalogenase</fullName>
    </recommendedName>
</protein>
<name>A0A917ZMV7_9ACTN</name>
<dbReference type="NCBIfam" id="TIGR01549">
    <property type="entry name" value="HAD-SF-IA-v1"/>
    <property type="match status" value="1"/>
</dbReference>
<dbReference type="PANTHER" id="PTHR43316:SF8">
    <property type="entry name" value="HAD FAMILY HYDROLASE"/>
    <property type="match status" value="1"/>
</dbReference>
<organism evidence="2 3">
    <name type="scientific">Wenjunlia tyrosinilytica</name>
    <dbReference type="NCBI Taxonomy" id="1544741"/>
    <lineage>
        <taxon>Bacteria</taxon>
        <taxon>Bacillati</taxon>
        <taxon>Actinomycetota</taxon>
        <taxon>Actinomycetes</taxon>
        <taxon>Kitasatosporales</taxon>
        <taxon>Streptomycetaceae</taxon>
        <taxon>Wenjunlia</taxon>
    </lineage>
</organism>
<dbReference type="SFLD" id="SFLDS00003">
    <property type="entry name" value="Haloacid_Dehalogenase"/>
    <property type="match status" value="1"/>
</dbReference>
<dbReference type="SFLD" id="SFLDG01129">
    <property type="entry name" value="C1.5:_HAD__Beta-PGM__Phosphata"/>
    <property type="match status" value="1"/>
</dbReference>
<dbReference type="InterPro" id="IPR051540">
    <property type="entry name" value="S-2-haloacid_dehalogenase"/>
</dbReference>
<dbReference type="EMBL" id="BMMS01000006">
    <property type="protein sequence ID" value="GGO85258.1"/>
    <property type="molecule type" value="Genomic_DNA"/>
</dbReference>
<dbReference type="InterPro" id="IPR006439">
    <property type="entry name" value="HAD-SF_hydro_IA"/>
</dbReference>
<sequence>MFDVGETLVDETEVFGSWADWLGVPRHTFSAVFGASLTREVDHFDVFRTFKPDFDIEVEARKRAVAGVAEGFGVADLYPDVRPCVEALKAAGLWVGIAGNQPKRARGNLESLRLPVDLIGVSAEWGVSKPDPAFFERVLEEVPFPAGEILYVGDRMENDVVPAKALGMRAAWLRRGPWGFLARENGDHRLPDVRLGGLDELPEWVARANGEG</sequence>
<dbReference type="SUPFAM" id="SSF56784">
    <property type="entry name" value="HAD-like"/>
    <property type="match status" value="1"/>
</dbReference>
<reference evidence="2" key="1">
    <citation type="journal article" date="2014" name="Int. J. Syst. Evol. Microbiol.">
        <title>Complete genome sequence of Corynebacterium casei LMG S-19264T (=DSM 44701T), isolated from a smear-ripened cheese.</title>
        <authorList>
            <consortium name="US DOE Joint Genome Institute (JGI-PGF)"/>
            <person name="Walter F."/>
            <person name="Albersmeier A."/>
            <person name="Kalinowski J."/>
            <person name="Ruckert C."/>
        </authorList>
    </citation>
    <scope>NUCLEOTIDE SEQUENCE</scope>
    <source>
        <strain evidence="2">CGMCC 4.7201</strain>
    </source>
</reference>
<dbReference type="AlphaFoldDB" id="A0A917ZMV7"/>
<dbReference type="Pfam" id="PF00702">
    <property type="entry name" value="Hydrolase"/>
    <property type="match status" value="1"/>
</dbReference>
<evidence type="ECO:0008006" key="4">
    <source>
        <dbReference type="Google" id="ProtNLM"/>
    </source>
</evidence>
<evidence type="ECO:0000313" key="3">
    <source>
        <dbReference type="Proteomes" id="UP000641932"/>
    </source>
</evidence>
<evidence type="ECO:0000256" key="1">
    <source>
        <dbReference type="ARBA" id="ARBA00022801"/>
    </source>
</evidence>
<dbReference type="InterPro" id="IPR036412">
    <property type="entry name" value="HAD-like_sf"/>
</dbReference>
<dbReference type="Proteomes" id="UP000641932">
    <property type="component" value="Unassembled WGS sequence"/>
</dbReference>
<keyword evidence="1" id="KW-0378">Hydrolase</keyword>
<keyword evidence="3" id="KW-1185">Reference proteome</keyword>
<dbReference type="Gene3D" id="3.40.50.1000">
    <property type="entry name" value="HAD superfamily/HAD-like"/>
    <property type="match status" value="1"/>
</dbReference>